<evidence type="ECO:0000256" key="6">
    <source>
        <dbReference type="SAM" id="Phobius"/>
    </source>
</evidence>
<keyword evidence="4 6" id="KW-0472">Membrane</keyword>
<feature type="transmembrane region" description="Helical" evidence="6">
    <location>
        <begin position="105"/>
        <end position="126"/>
    </location>
</feature>
<name>A0AA39X8U3_9PEZI</name>
<dbReference type="InterPro" id="IPR052337">
    <property type="entry name" value="SAT4-like"/>
</dbReference>
<feature type="domain" description="Rhodopsin" evidence="7">
    <location>
        <begin position="47"/>
        <end position="289"/>
    </location>
</feature>
<dbReference type="Pfam" id="PF20684">
    <property type="entry name" value="Fung_rhodopsin"/>
    <property type="match status" value="1"/>
</dbReference>
<organism evidence="8 9">
    <name type="scientific">Bombardia bombarda</name>
    <dbReference type="NCBI Taxonomy" id="252184"/>
    <lineage>
        <taxon>Eukaryota</taxon>
        <taxon>Fungi</taxon>
        <taxon>Dikarya</taxon>
        <taxon>Ascomycota</taxon>
        <taxon>Pezizomycotina</taxon>
        <taxon>Sordariomycetes</taxon>
        <taxon>Sordariomycetidae</taxon>
        <taxon>Sordariales</taxon>
        <taxon>Lasiosphaeriaceae</taxon>
        <taxon>Bombardia</taxon>
    </lineage>
</organism>
<dbReference type="GO" id="GO:0016020">
    <property type="term" value="C:membrane"/>
    <property type="evidence" value="ECO:0007669"/>
    <property type="project" value="UniProtKB-SubCell"/>
</dbReference>
<accession>A0AA39X8U3</accession>
<dbReference type="InterPro" id="IPR049326">
    <property type="entry name" value="Rhodopsin_dom_fungi"/>
</dbReference>
<proteinExistence type="inferred from homology"/>
<dbReference type="PANTHER" id="PTHR33048:SF131">
    <property type="entry name" value="INTEGRAL MEMBRANE PROTEIN"/>
    <property type="match status" value="1"/>
</dbReference>
<keyword evidence="2 6" id="KW-0812">Transmembrane</keyword>
<evidence type="ECO:0000256" key="4">
    <source>
        <dbReference type="ARBA" id="ARBA00023136"/>
    </source>
</evidence>
<comment type="similarity">
    <text evidence="5">Belongs to the SAT4 family.</text>
</comment>
<evidence type="ECO:0000256" key="3">
    <source>
        <dbReference type="ARBA" id="ARBA00022989"/>
    </source>
</evidence>
<keyword evidence="9" id="KW-1185">Reference proteome</keyword>
<evidence type="ECO:0000313" key="9">
    <source>
        <dbReference type="Proteomes" id="UP001174934"/>
    </source>
</evidence>
<feature type="transmembrane region" description="Helical" evidence="6">
    <location>
        <begin position="147"/>
        <end position="168"/>
    </location>
</feature>
<evidence type="ECO:0000256" key="1">
    <source>
        <dbReference type="ARBA" id="ARBA00004141"/>
    </source>
</evidence>
<feature type="transmembrane region" description="Helical" evidence="6">
    <location>
        <begin position="29"/>
        <end position="51"/>
    </location>
</feature>
<protein>
    <recommendedName>
        <fullName evidence="7">Rhodopsin domain-containing protein</fullName>
    </recommendedName>
</protein>
<evidence type="ECO:0000256" key="2">
    <source>
        <dbReference type="ARBA" id="ARBA00022692"/>
    </source>
</evidence>
<evidence type="ECO:0000256" key="5">
    <source>
        <dbReference type="ARBA" id="ARBA00038359"/>
    </source>
</evidence>
<keyword evidence="3 6" id="KW-1133">Transmembrane helix</keyword>
<dbReference type="Proteomes" id="UP001174934">
    <property type="component" value="Unassembled WGS sequence"/>
</dbReference>
<dbReference type="PANTHER" id="PTHR33048">
    <property type="entry name" value="PTH11-LIKE INTEGRAL MEMBRANE PROTEIN (AFU_ORTHOLOGUE AFUA_5G11245)"/>
    <property type="match status" value="1"/>
</dbReference>
<evidence type="ECO:0000313" key="8">
    <source>
        <dbReference type="EMBL" id="KAK0629461.1"/>
    </source>
</evidence>
<feature type="transmembrane region" description="Helical" evidence="6">
    <location>
        <begin position="192"/>
        <end position="214"/>
    </location>
</feature>
<evidence type="ECO:0000259" key="7">
    <source>
        <dbReference type="Pfam" id="PF20684"/>
    </source>
</evidence>
<gene>
    <name evidence="8" type="ORF">B0T17DRAFT_457636</name>
</gene>
<comment type="subcellular location">
    <subcellularLocation>
        <location evidence="1">Membrane</location>
        <topology evidence="1">Multi-pass membrane protein</topology>
    </subcellularLocation>
</comment>
<feature type="transmembrane region" description="Helical" evidence="6">
    <location>
        <begin position="259"/>
        <end position="281"/>
    </location>
</feature>
<feature type="transmembrane region" description="Helical" evidence="6">
    <location>
        <begin position="63"/>
        <end position="85"/>
    </location>
</feature>
<feature type="non-terminal residue" evidence="8">
    <location>
        <position position="301"/>
    </location>
</feature>
<sequence length="301" mass="33239">SERETFSPIPSTDDLSKYDLSDKSTLAPAIWQVNLTFIVLVGVVVSLRIFTRAYITRHFFVDDILAVVAAISTLVSSSTALAATRYGLGMHVWNLPLPVDNILDMIKHCVQLMYVAHVFYAAATAFTKLSIITSYLRIFPHELLRRVLYGTGAVVVGIGISAIFATVFQCRPVRAAWDFTVEGGQCIPFVDFLYANSAISIATDLVLIAAPLPYFWSLKLPLKQRLVICILFGVGFIAFVASIIRIVSLHNVKGIDVTYYLVSPLNWTVIECSLGIICVSVPPLRPLFVKLTPGFLTNYQS</sequence>
<comment type="caution">
    <text evidence="8">The sequence shown here is derived from an EMBL/GenBank/DDBJ whole genome shotgun (WGS) entry which is preliminary data.</text>
</comment>
<reference evidence="8" key="1">
    <citation type="submission" date="2023-06" db="EMBL/GenBank/DDBJ databases">
        <title>Genome-scale phylogeny and comparative genomics of the fungal order Sordariales.</title>
        <authorList>
            <consortium name="Lawrence Berkeley National Laboratory"/>
            <person name="Hensen N."/>
            <person name="Bonometti L."/>
            <person name="Westerberg I."/>
            <person name="Brannstrom I.O."/>
            <person name="Guillou S."/>
            <person name="Cros-Aarteil S."/>
            <person name="Calhoun S."/>
            <person name="Haridas S."/>
            <person name="Kuo A."/>
            <person name="Mondo S."/>
            <person name="Pangilinan J."/>
            <person name="Riley R."/>
            <person name="LaButti K."/>
            <person name="Andreopoulos B."/>
            <person name="Lipzen A."/>
            <person name="Chen C."/>
            <person name="Yanf M."/>
            <person name="Daum C."/>
            <person name="Ng V."/>
            <person name="Clum A."/>
            <person name="Steindorff A."/>
            <person name="Ohm R."/>
            <person name="Martin F."/>
            <person name="Silar P."/>
            <person name="Natvig D."/>
            <person name="Lalanne C."/>
            <person name="Gautier V."/>
            <person name="Ament-velasquez S.L."/>
            <person name="Kruys A."/>
            <person name="Hutchinson M.I."/>
            <person name="Powell A.J."/>
            <person name="Barry K."/>
            <person name="Miller A.N."/>
            <person name="Grigoriev I.V."/>
            <person name="Debuchy R."/>
            <person name="Gladieux P."/>
            <person name="Thoren M.H."/>
            <person name="Johannesson H."/>
        </authorList>
    </citation>
    <scope>NUCLEOTIDE SEQUENCE</scope>
    <source>
        <strain evidence="8">SMH3391-2</strain>
    </source>
</reference>
<dbReference type="EMBL" id="JAULSR010000002">
    <property type="protein sequence ID" value="KAK0629461.1"/>
    <property type="molecule type" value="Genomic_DNA"/>
</dbReference>
<feature type="non-terminal residue" evidence="8">
    <location>
        <position position="1"/>
    </location>
</feature>
<dbReference type="AlphaFoldDB" id="A0AA39X8U3"/>
<feature type="transmembrane region" description="Helical" evidence="6">
    <location>
        <begin position="226"/>
        <end position="247"/>
    </location>
</feature>